<name>A0A816I4I4_BRANA</name>
<gene>
    <name evidence="1" type="ORF">DARMORV10_C03P26230.1</name>
</gene>
<reference evidence="1" key="1">
    <citation type="submission" date="2021-01" db="EMBL/GenBank/DDBJ databases">
        <authorList>
            <consortium name="Genoscope - CEA"/>
            <person name="William W."/>
        </authorList>
    </citation>
    <scope>NUCLEOTIDE SEQUENCE</scope>
</reference>
<proteinExistence type="predicted"/>
<evidence type="ECO:0000313" key="1">
    <source>
        <dbReference type="EMBL" id="CAF1700736.1"/>
    </source>
</evidence>
<organism evidence="1">
    <name type="scientific">Brassica napus</name>
    <name type="common">Rape</name>
    <dbReference type="NCBI Taxonomy" id="3708"/>
    <lineage>
        <taxon>Eukaryota</taxon>
        <taxon>Viridiplantae</taxon>
        <taxon>Streptophyta</taxon>
        <taxon>Embryophyta</taxon>
        <taxon>Tracheophyta</taxon>
        <taxon>Spermatophyta</taxon>
        <taxon>Magnoliopsida</taxon>
        <taxon>eudicotyledons</taxon>
        <taxon>Gunneridae</taxon>
        <taxon>Pentapetalae</taxon>
        <taxon>rosids</taxon>
        <taxon>malvids</taxon>
        <taxon>Brassicales</taxon>
        <taxon>Brassicaceae</taxon>
        <taxon>Brassiceae</taxon>
        <taxon>Brassica</taxon>
    </lineage>
</organism>
<dbReference type="AlphaFoldDB" id="A0A816I4I4"/>
<dbReference type="EMBL" id="HG994367">
    <property type="protein sequence ID" value="CAF1700736.1"/>
    <property type="molecule type" value="Genomic_DNA"/>
</dbReference>
<accession>A0A816I4I4</accession>
<dbReference type="Proteomes" id="UP001295469">
    <property type="component" value="Chromosome C03"/>
</dbReference>
<protein>
    <submittedName>
        <fullName evidence="1">(rape) hypothetical protein</fullName>
    </submittedName>
</protein>
<sequence length="87" mass="10269">MKKIEDNNTLKFDFRAHDSALKDGDTCNCRILELGSYQLRKTTSVKWNLWKIYVLHILPSLFSLCEDSHWSTNPFMFYQVVYESSEA</sequence>